<dbReference type="InterPro" id="IPR002931">
    <property type="entry name" value="Transglutaminase-like"/>
</dbReference>
<feature type="domain" description="Transglutaminase-like" evidence="2">
    <location>
        <begin position="506"/>
        <end position="595"/>
    </location>
</feature>
<dbReference type="PANTHER" id="PTHR42736">
    <property type="entry name" value="PROTEIN-GLUTAMINE GAMMA-GLUTAMYLTRANSFERASE"/>
    <property type="match status" value="1"/>
</dbReference>
<keyword evidence="1" id="KW-1133">Transmembrane helix</keyword>
<gene>
    <name evidence="3" type="ORF">FPZ49_32140</name>
</gene>
<dbReference type="Gene3D" id="3.10.620.30">
    <property type="match status" value="1"/>
</dbReference>
<dbReference type="Pfam" id="PF01841">
    <property type="entry name" value="Transglut_core"/>
    <property type="match status" value="1"/>
</dbReference>
<proteinExistence type="predicted"/>
<name>A0A559JPP9_9BACL</name>
<accession>A0A559JPP9</accession>
<dbReference type="OrthoDB" id="9804872at2"/>
<sequence>MAMPPAVVDRHPARLAADALLSTLLLLLLLEWLYPLRELANVTEVYAIGPFVIAFALFVLVDMFRWNGWIIWPAKLAGIIAVTAWLHNGQAIPSMLWWREWGAQLMTDAIAGLQGNVAGWEPATRTLLFLAGWAFFISVVQSFILERRSVLWFILMTFGFLTLVQWVFAVNTFLAMVRALGIGMLLQAMLWQAEERRWAAEAGGTAASAASKQEQPLPRCIPYLLLTAVCIGMGGLGAWLHPGDMKAMDWSKAIAAFETRFHSEDWLDHESARMTGTSWGTTGYGSDDSLLGRPLRADDSPAFTAVTSELTYWRGESKSEYTGKGWTQADTPLVQNVSDAAMASNTSRNPATRLVTQEVTLQSGRLGRQLFAGGELSRVVSLQAVSGQSIPSDWVWKQAWADRYTLPALTDPLSKYKVEALLVTDRSQLASDAGAPLAQDIQERYLQLPGSLPDRVIQLAKSITGDAPTSYAKAVAIERYLREHYAYSLEGSRPPGPQEDLVDRFLFDQKVGYCDHFSSAMVVLLRAVGVPARWVKGFAPGEVVSVASAQTAALPSEEGDGNALMYTVQVRQSDAHAWAEVYFPSAGWVPFEPTPGFSEARSGTPGQLDVITAAAASQADAEDAQPAQGPLHQAWGWLSDHLQAAVQQGQSLFGGALRDVSTAAGKLQHTIHSFVSTAAAWRLPELSLWMEVALLIGWLLPLLLILAPRLRRRIFTDADRPSSSAKSALPLRRRRANVHHFSERLWRRTQRTYGRAAPAQTLREYASSRQLRSDAQRTALKQLIELLEAVRYDKPERPAASITRHTLEAAWQRLKQSKSL</sequence>
<dbReference type="AlphaFoldDB" id="A0A559JPP9"/>
<feature type="transmembrane region" description="Helical" evidence="1">
    <location>
        <begin position="150"/>
        <end position="167"/>
    </location>
</feature>
<dbReference type="InterPro" id="IPR038765">
    <property type="entry name" value="Papain-like_cys_pep_sf"/>
</dbReference>
<dbReference type="EMBL" id="VNJI01000068">
    <property type="protein sequence ID" value="TVY01847.1"/>
    <property type="molecule type" value="Genomic_DNA"/>
</dbReference>
<feature type="transmembrane region" description="Helical" evidence="1">
    <location>
        <begin position="12"/>
        <end position="33"/>
    </location>
</feature>
<keyword evidence="1" id="KW-0812">Transmembrane</keyword>
<organism evidence="3 4">
    <name type="scientific">Paenibacillus cremeus</name>
    <dbReference type="NCBI Taxonomy" id="2163881"/>
    <lineage>
        <taxon>Bacteria</taxon>
        <taxon>Bacillati</taxon>
        <taxon>Bacillota</taxon>
        <taxon>Bacilli</taxon>
        <taxon>Bacillales</taxon>
        <taxon>Paenibacillaceae</taxon>
        <taxon>Paenibacillus</taxon>
    </lineage>
</organism>
<dbReference type="SUPFAM" id="SSF54001">
    <property type="entry name" value="Cysteine proteinases"/>
    <property type="match status" value="1"/>
</dbReference>
<feature type="transmembrane region" description="Helical" evidence="1">
    <location>
        <begin position="76"/>
        <end position="98"/>
    </location>
</feature>
<feature type="transmembrane region" description="Helical" evidence="1">
    <location>
        <begin position="45"/>
        <end position="64"/>
    </location>
</feature>
<dbReference type="InterPro" id="IPR052901">
    <property type="entry name" value="Bact_TGase-like"/>
</dbReference>
<feature type="transmembrane region" description="Helical" evidence="1">
    <location>
        <begin position="127"/>
        <end position="145"/>
    </location>
</feature>
<feature type="transmembrane region" description="Helical" evidence="1">
    <location>
        <begin position="686"/>
        <end position="707"/>
    </location>
</feature>
<dbReference type="Proteomes" id="UP000317036">
    <property type="component" value="Unassembled WGS sequence"/>
</dbReference>
<evidence type="ECO:0000256" key="1">
    <source>
        <dbReference type="SAM" id="Phobius"/>
    </source>
</evidence>
<evidence type="ECO:0000313" key="3">
    <source>
        <dbReference type="EMBL" id="TVY01847.1"/>
    </source>
</evidence>
<dbReference type="PANTHER" id="PTHR42736:SF1">
    <property type="entry name" value="PROTEIN-GLUTAMINE GAMMA-GLUTAMYLTRANSFERASE"/>
    <property type="match status" value="1"/>
</dbReference>
<dbReference type="SMART" id="SM00460">
    <property type="entry name" value="TGc"/>
    <property type="match status" value="1"/>
</dbReference>
<keyword evidence="1" id="KW-0472">Membrane</keyword>
<feature type="transmembrane region" description="Helical" evidence="1">
    <location>
        <begin position="173"/>
        <end position="191"/>
    </location>
</feature>
<feature type="transmembrane region" description="Helical" evidence="1">
    <location>
        <begin position="220"/>
        <end position="240"/>
    </location>
</feature>
<evidence type="ECO:0000313" key="4">
    <source>
        <dbReference type="Proteomes" id="UP000317036"/>
    </source>
</evidence>
<comment type="caution">
    <text evidence="3">The sequence shown here is derived from an EMBL/GenBank/DDBJ whole genome shotgun (WGS) entry which is preliminary data.</text>
</comment>
<reference evidence="3 4" key="1">
    <citation type="submission" date="2019-07" db="EMBL/GenBank/DDBJ databases">
        <authorList>
            <person name="Kim J."/>
        </authorList>
    </citation>
    <scope>NUCLEOTIDE SEQUENCE [LARGE SCALE GENOMIC DNA]</scope>
    <source>
        <strain evidence="3 4">JC52</strain>
    </source>
</reference>
<evidence type="ECO:0000259" key="2">
    <source>
        <dbReference type="SMART" id="SM00460"/>
    </source>
</evidence>
<protein>
    <submittedName>
        <fullName evidence="3">Transglutaminase domain-containing protein</fullName>
    </submittedName>
</protein>
<keyword evidence="4" id="KW-1185">Reference proteome</keyword>